<dbReference type="InParanoid" id="A0A0C3NS35"/>
<proteinExistence type="predicted"/>
<keyword evidence="2" id="KW-1185">Reference proteome</keyword>
<name>A0A0C3NS35_PISTI</name>
<dbReference type="Proteomes" id="UP000054217">
    <property type="component" value="Unassembled WGS sequence"/>
</dbReference>
<evidence type="ECO:0000313" key="2">
    <source>
        <dbReference type="Proteomes" id="UP000054217"/>
    </source>
</evidence>
<organism evidence="1 2">
    <name type="scientific">Pisolithus tinctorius Marx 270</name>
    <dbReference type="NCBI Taxonomy" id="870435"/>
    <lineage>
        <taxon>Eukaryota</taxon>
        <taxon>Fungi</taxon>
        <taxon>Dikarya</taxon>
        <taxon>Basidiomycota</taxon>
        <taxon>Agaricomycotina</taxon>
        <taxon>Agaricomycetes</taxon>
        <taxon>Agaricomycetidae</taxon>
        <taxon>Boletales</taxon>
        <taxon>Sclerodermatineae</taxon>
        <taxon>Pisolithaceae</taxon>
        <taxon>Pisolithus</taxon>
    </lineage>
</organism>
<dbReference type="HOGENOM" id="CLU_1939023_0_0_1"/>
<reference evidence="2" key="2">
    <citation type="submission" date="2015-01" db="EMBL/GenBank/DDBJ databases">
        <title>Evolutionary Origins and Diversification of the Mycorrhizal Mutualists.</title>
        <authorList>
            <consortium name="DOE Joint Genome Institute"/>
            <consortium name="Mycorrhizal Genomics Consortium"/>
            <person name="Kohler A."/>
            <person name="Kuo A."/>
            <person name="Nagy L.G."/>
            <person name="Floudas D."/>
            <person name="Copeland A."/>
            <person name="Barry K.W."/>
            <person name="Cichocki N."/>
            <person name="Veneault-Fourrey C."/>
            <person name="LaButti K."/>
            <person name="Lindquist E.A."/>
            <person name="Lipzen A."/>
            <person name="Lundell T."/>
            <person name="Morin E."/>
            <person name="Murat C."/>
            <person name="Riley R."/>
            <person name="Ohm R."/>
            <person name="Sun H."/>
            <person name="Tunlid A."/>
            <person name="Henrissat B."/>
            <person name="Grigoriev I.V."/>
            <person name="Hibbett D.S."/>
            <person name="Martin F."/>
        </authorList>
    </citation>
    <scope>NUCLEOTIDE SEQUENCE [LARGE SCALE GENOMIC DNA]</scope>
    <source>
        <strain evidence="2">Marx 270</strain>
    </source>
</reference>
<sequence>MCINSCTTFVSPYAHLDICLKVGYNTCKNITSGGVKHPHTIFHTIPIGPQLQALWQHPNTANKMHYCKERTQQVFDKLLANDGFINAFDDIFCGSAYIHGICDGTITPDDTLLMISINGAQLFESRESDC</sequence>
<dbReference type="AlphaFoldDB" id="A0A0C3NS35"/>
<protein>
    <submittedName>
        <fullName evidence="1">Uncharacterized protein</fullName>
    </submittedName>
</protein>
<dbReference type="EMBL" id="KN832017">
    <property type="protein sequence ID" value="KIN98310.1"/>
    <property type="molecule type" value="Genomic_DNA"/>
</dbReference>
<evidence type="ECO:0000313" key="1">
    <source>
        <dbReference type="EMBL" id="KIN98310.1"/>
    </source>
</evidence>
<accession>A0A0C3NS35</accession>
<reference evidence="1 2" key="1">
    <citation type="submission" date="2014-04" db="EMBL/GenBank/DDBJ databases">
        <authorList>
            <consortium name="DOE Joint Genome Institute"/>
            <person name="Kuo A."/>
            <person name="Kohler A."/>
            <person name="Costa M.D."/>
            <person name="Nagy L.G."/>
            <person name="Floudas D."/>
            <person name="Copeland A."/>
            <person name="Barry K.W."/>
            <person name="Cichocki N."/>
            <person name="Veneault-Fourrey C."/>
            <person name="LaButti K."/>
            <person name="Lindquist E.A."/>
            <person name="Lipzen A."/>
            <person name="Lundell T."/>
            <person name="Morin E."/>
            <person name="Murat C."/>
            <person name="Sun H."/>
            <person name="Tunlid A."/>
            <person name="Henrissat B."/>
            <person name="Grigoriev I.V."/>
            <person name="Hibbett D.S."/>
            <person name="Martin F."/>
            <person name="Nordberg H.P."/>
            <person name="Cantor M.N."/>
            <person name="Hua S.X."/>
        </authorList>
    </citation>
    <scope>NUCLEOTIDE SEQUENCE [LARGE SCALE GENOMIC DNA]</scope>
    <source>
        <strain evidence="1 2">Marx 270</strain>
    </source>
</reference>
<gene>
    <name evidence="1" type="ORF">M404DRAFT_158085</name>
</gene>
<dbReference type="OrthoDB" id="3261594at2759"/>